<comment type="caution">
    <text evidence="3">The sequence shown here is derived from an EMBL/GenBank/DDBJ whole genome shotgun (WGS) entry which is preliminary data.</text>
</comment>
<gene>
    <name evidence="3" type="ORF">Tci_034675</name>
</gene>
<reference evidence="3" key="1">
    <citation type="journal article" date="2019" name="Sci. Rep.">
        <title>Draft genome of Tanacetum cinerariifolium, the natural source of mosquito coil.</title>
        <authorList>
            <person name="Yamashiro T."/>
            <person name="Shiraishi A."/>
            <person name="Satake H."/>
            <person name="Nakayama K."/>
        </authorList>
    </citation>
    <scope>NUCLEOTIDE SEQUENCE</scope>
</reference>
<feature type="compositionally biased region" description="Basic and acidic residues" evidence="1">
    <location>
        <begin position="416"/>
        <end position="425"/>
    </location>
</feature>
<dbReference type="InterPro" id="IPR005162">
    <property type="entry name" value="Retrotrans_gag_dom"/>
</dbReference>
<feature type="region of interest" description="Disordered" evidence="1">
    <location>
        <begin position="366"/>
        <end position="393"/>
    </location>
</feature>
<proteinExistence type="predicted"/>
<feature type="compositionally biased region" description="Low complexity" evidence="1">
    <location>
        <begin position="383"/>
        <end position="393"/>
    </location>
</feature>
<sequence length="670" mass="74221">MQPATPPSSDYVPRPEHPQSPDYVPDPEHPPSPVEVPYVPEPEHPEYLVPSEDEAPIEDQPLSADASPTALSPGYVADSDPDKDLEEDPEEDHVDYPVDGGDGDDKPYDDDDDDDDTDDEDEEPFEDEEDDEEQDEHLASADSSVIHVVDPTCLRRSRKTVRLKPPMSASIEAYIAEHAVAPTPPLHVSSPPLPLPSQLTTSPTDAGAPLGYRARACFTTFAPGLEVEESSAAGAVRQPGPALEAGLRRNRVKGMGYGITDTWDEIVEAMMEIAPTTLEEVNQKVTELATTVRQDTEEFQATYARRAWAGSKDGSATIKAHVRTLEAHVSTLISQTLSLQTQLTISLVCIETRRLETQSLRRSQLRLAAAASHKMAPRKRTTRTSPATTTTTTTPVTDAQLRALIAQGVAAALAERKADKSRNVDDNNDSGTGGRRQVSNVRECTYTDFLKCQPMNFKGIEGVVRNTLTWWNSHIRAVKHDVAYAMPWKTLKKIMTNKYCPRSKIKESETKMWNLKVKGTDVMTYSQRFQELALMCDRMFLGESDVVEKYVGGLPDMIHGSVKASKPKTMQEAIEFVTKLIDKKILTIGERQADNKRNFKDTSRNNQNQQQQFRTMWHGLTLLGLVRRNLTEGLNLYAPNSTITTMGRVLPSALTTRGLAIRSMTVKVSG</sequence>
<evidence type="ECO:0000313" key="3">
    <source>
        <dbReference type="EMBL" id="GEU62697.1"/>
    </source>
</evidence>
<feature type="compositionally biased region" description="Acidic residues" evidence="1">
    <location>
        <begin position="107"/>
        <end position="135"/>
    </location>
</feature>
<dbReference type="EMBL" id="BKCJ010004718">
    <property type="protein sequence ID" value="GEU62697.1"/>
    <property type="molecule type" value="Genomic_DNA"/>
</dbReference>
<name>A0A6L2LNY7_TANCI</name>
<evidence type="ECO:0000259" key="2">
    <source>
        <dbReference type="Pfam" id="PF03732"/>
    </source>
</evidence>
<protein>
    <recommendedName>
        <fullName evidence="2">Retrotransposon gag domain-containing protein</fullName>
    </recommendedName>
</protein>
<feature type="domain" description="Retrotransposon gag" evidence="2">
    <location>
        <begin position="468"/>
        <end position="555"/>
    </location>
</feature>
<dbReference type="Pfam" id="PF03732">
    <property type="entry name" value="Retrotrans_gag"/>
    <property type="match status" value="1"/>
</dbReference>
<dbReference type="AlphaFoldDB" id="A0A6L2LNY7"/>
<feature type="region of interest" description="Disordered" evidence="1">
    <location>
        <begin position="1"/>
        <end position="145"/>
    </location>
</feature>
<feature type="region of interest" description="Disordered" evidence="1">
    <location>
        <begin position="416"/>
        <end position="436"/>
    </location>
</feature>
<feature type="compositionally biased region" description="Acidic residues" evidence="1">
    <location>
        <begin position="79"/>
        <end position="93"/>
    </location>
</feature>
<organism evidence="3">
    <name type="scientific">Tanacetum cinerariifolium</name>
    <name type="common">Dalmatian daisy</name>
    <name type="synonym">Chrysanthemum cinerariifolium</name>
    <dbReference type="NCBI Taxonomy" id="118510"/>
    <lineage>
        <taxon>Eukaryota</taxon>
        <taxon>Viridiplantae</taxon>
        <taxon>Streptophyta</taxon>
        <taxon>Embryophyta</taxon>
        <taxon>Tracheophyta</taxon>
        <taxon>Spermatophyta</taxon>
        <taxon>Magnoliopsida</taxon>
        <taxon>eudicotyledons</taxon>
        <taxon>Gunneridae</taxon>
        <taxon>Pentapetalae</taxon>
        <taxon>asterids</taxon>
        <taxon>campanulids</taxon>
        <taxon>Asterales</taxon>
        <taxon>Asteraceae</taxon>
        <taxon>Asteroideae</taxon>
        <taxon>Anthemideae</taxon>
        <taxon>Anthemidinae</taxon>
        <taxon>Tanacetum</taxon>
    </lineage>
</organism>
<evidence type="ECO:0000256" key="1">
    <source>
        <dbReference type="SAM" id="MobiDB-lite"/>
    </source>
</evidence>
<accession>A0A6L2LNY7</accession>